<evidence type="ECO:0000313" key="2">
    <source>
        <dbReference type="EMBL" id="PWW77938.1"/>
    </source>
</evidence>
<organism evidence="2 3">
    <name type="scientific">Tuber magnatum</name>
    <name type="common">white Piedmont truffle</name>
    <dbReference type="NCBI Taxonomy" id="42249"/>
    <lineage>
        <taxon>Eukaryota</taxon>
        <taxon>Fungi</taxon>
        <taxon>Dikarya</taxon>
        <taxon>Ascomycota</taxon>
        <taxon>Pezizomycotina</taxon>
        <taxon>Pezizomycetes</taxon>
        <taxon>Pezizales</taxon>
        <taxon>Tuberaceae</taxon>
        <taxon>Tuber</taxon>
    </lineage>
</organism>
<comment type="caution">
    <text evidence="2">The sequence shown here is derived from an EMBL/GenBank/DDBJ whole genome shotgun (WGS) entry which is preliminary data.</text>
</comment>
<dbReference type="InterPro" id="IPR013087">
    <property type="entry name" value="Znf_C2H2_type"/>
</dbReference>
<reference evidence="2 3" key="1">
    <citation type="submission" date="2018-03" db="EMBL/GenBank/DDBJ databases">
        <title>Genomes of Pezizomycetes fungi and the evolution of truffles.</title>
        <authorList>
            <person name="Murat C."/>
            <person name="Payen T."/>
            <person name="Noel B."/>
            <person name="Kuo A."/>
            <person name="Martin F.M."/>
        </authorList>
    </citation>
    <scope>NUCLEOTIDE SEQUENCE [LARGE SCALE GENOMIC DNA]</scope>
    <source>
        <strain evidence="2">091103-1</strain>
    </source>
</reference>
<feature type="domain" description="C2H2-type" evidence="1">
    <location>
        <begin position="160"/>
        <end position="189"/>
    </location>
</feature>
<dbReference type="SMART" id="SM00355">
    <property type="entry name" value="ZnF_C2H2"/>
    <property type="match status" value="2"/>
</dbReference>
<accession>A0A317SU71</accession>
<keyword evidence="3" id="KW-1185">Reference proteome</keyword>
<evidence type="ECO:0000313" key="3">
    <source>
        <dbReference type="Proteomes" id="UP000246991"/>
    </source>
</evidence>
<gene>
    <name evidence="2" type="ORF">C7212DRAFT_362378</name>
</gene>
<dbReference type="Proteomes" id="UP000246991">
    <property type="component" value="Unassembled WGS sequence"/>
</dbReference>
<evidence type="ECO:0000259" key="1">
    <source>
        <dbReference type="SMART" id="SM00355"/>
    </source>
</evidence>
<name>A0A317SU71_9PEZI</name>
<proteinExistence type="predicted"/>
<dbReference type="OrthoDB" id="5305647at2759"/>
<dbReference type="AlphaFoldDB" id="A0A317SU71"/>
<protein>
    <recommendedName>
        <fullName evidence="1">C2H2-type domain-containing protein</fullName>
    </recommendedName>
</protein>
<dbReference type="EMBL" id="PYWC01000018">
    <property type="protein sequence ID" value="PWW77938.1"/>
    <property type="molecule type" value="Genomic_DNA"/>
</dbReference>
<sequence length="213" mass="23590">MLGAFLHPDYINLALTRFNMDHVSVVSPVAVRRLPIDGGGACLSPRELSLVSIEEFVNSQALPAGLGELPFYLEDDGYLSINGPIDLTLLPSRTAVAPVNHGNHPTIHPFITSVNSSGQQTWSKKRSYICSEPGCTWRSSLPTKQGLERHYDGKHLNIRVDCPILGCEKVRDKGVKRKDNLSAHVLKKHGIKLPRRSLSNCRKVPAVGRYRSY</sequence>
<feature type="domain" description="C2H2-type" evidence="1">
    <location>
        <begin position="128"/>
        <end position="155"/>
    </location>
</feature>